<accession>F2BF15</accession>
<organism evidence="1 2">
    <name type="scientific">Neisseria bacilliformis ATCC BAA-1200</name>
    <dbReference type="NCBI Taxonomy" id="888742"/>
    <lineage>
        <taxon>Bacteria</taxon>
        <taxon>Pseudomonadati</taxon>
        <taxon>Pseudomonadota</taxon>
        <taxon>Betaproteobacteria</taxon>
        <taxon>Neisseriales</taxon>
        <taxon>Neisseriaceae</taxon>
        <taxon>Neisseria</taxon>
    </lineage>
</organism>
<name>F2BF15_9NEIS</name>
<dbReference type="HOGENOM" id="CLU_3236436_0_0_4"/>
<gene>
    <name evidence="1" type="ORF">HMPREF9123_2322</name>
</gene>
<reference evidence="1 2" key="1">
    <citation type="submission" date="2011-02" db="EMBL/GenBank/DDBJ databases">
        <authorList>
            <person name="Muzny D."/>
            <person name="Qin X."/>
            <person name="Deng J."/>
            <person name="Jiang H."/>
            <person name="Liu Y."/>
            <person name="Qu J."/>
            <person name="Song X.-Z."/>
            <person name="Zhang L."/>
            <person name="Thornton R."/>
            <person name="Coyle M."/>
            <person name="Francisco L."/>
            <person name="Jackson L."/>
            <person name="Javaid M."/>
            <person name="Korchina V."/>
            <person name="Kovar C."/>
            <person name="Mata R."/>
            <person name="Mathew T."/>
            <person name="Ngo R."/>
            <person name="Nguyen L."/>
            <person name="Nguyen N."/>
            <person name="Okwuonu G."/>
            <person name="Ongeri F."/>
            <person name="Pham C."/>
            <person name="Simmons D."/>
            <person name="Wilczek-Boney K."/>
            <person name="Hale W."/>
            <person name="Jakkamsetti A."/>
            <person name="Pham P."/>
            <person name="Ruth R."/>
            <person name="San Lucas F."/>
            <person name="Warren J."/>
            <person name="Zhang J."/>
            <person name="Zhao Z."/>
            <person name="Zhou C."/>
            <person name="Zhu D."/>
            <person name="Lee S."/>
            <person name="Bess C."/>
            <person name="Blankenburg K."/>
            <person name="Forbes L."/>
            <person name="Fu Q."/>
            <person name="Gubbala S."/>
            <person name="Hirani K."/>
            <person name="Jayaseelan J.C."/>
            <person name="Lara F."/>
            <person name="Munidasa M."/>
            <person name="Palculict T."/>
            <person name="Patil S."/>
            <person name="Pu L.-L."/>
            <person name="Saada N."/>
            <person name="Tang L."/>
            <person name="Weissenberger G."/>
            <person name="Zhu Y."/>
            <person name="Hemphill L."/>
            <person name="Shang Y."/>
            <person name="Youmans B."/>
            <person name="Ayvaz T."/>
            <person name="Ross M."/>
            <person name="Santibanez J."/>
            <person name="Aqrawi P."/>
            <person name="Gross S."/>
            <person name="Joshi V."/>
            <person name="Fowler G."/>
            <person name="Nazareth L."/>
            <person name="Reid J."/>
            <person name="Worley K."/>
            <person name="Petrosino J."/>
            <person name="Highlander S."/>
            <person name="Gibbs R."/>
        </authorList>
    </citation>
    <scope>NUCLEOTIDE SEQUENCE [LARGE SCALE GENOMIC DNA]</scope>
    <source>
        <strain evidence="1 2">ATCC BAA-1200</strain>
    </source>
</reference>
<dbReference type="AlphaFoldDB" id="F2BF15"/>
<dbReference type="EMBL" id="AFAY01000048">
    <property type="protein sequence ID" value="EGF08887.1"/>
    <property type="molecule type" value="Genomic_DNA"/>
</dbReference>
<proteinExistence type="predicted"/>
<evidence type="ECO:0000313" key="1">
    <source>
        <dbReference type="EMBL" id="EGF08887.1"/>
    </source>
</evidence>
<sequence length="43" mass="4867">MGGKNRVRGLRRICASFTCLNAQTACLTGRCRRLLPCKQFPIR</sequence>
<comment type="caution">
    <text evidence="1">The sequence shown here is derived from an EMBL/GenBank/DDBJ whole genome shotgun (WGS) entry which is preliminary data.</text>
</comment>
<keyword evidence="2" id="KW-1185">Reference proteome</keyword>
<dbReference type="Proteomes" id="UP000004105">
    <property type="component" value="Unassembled WGS sequence"/>
</dbReference>
<evidence type="ECO:0000313" key="2">
    <source>
        <dbReference type="Proteomes" id="UP000004105"/>
    </source>
</evidence>
<protein>
    <submittedName>
        <fullName evidence="1">Uncharacterized protein</fullName>
    </submittedName>
</protein>